<dbReference type="InterPro" id="IPR011763">
    <property type="entry name" value="COA_CT_C"/>
</dbReference>
<gene>
    <name evidence="4" type="primary">accD3_2</name>
    <name evidence="4" type="ORF">SDC9_132823</name>
</gene>
<reference evidence="4" key="1">
    <citation type="submission" date="2019-08" db="EMBL/GenBank/DDBJ databases">
        <authorList>
            <person name="Kucharzyk K."/>
            <person name="Murdoch R.W."/>
            <person name="Higgins S."/>
            <person name="Loffler F."/>
        </authorList>
    </citation>
    <scope>NUCLEOTIDE SEQUENCE</scope>
</reference>
<protein>
    <submittedName>
        <fullName evidence="4">Putative acetyl-coenzyme A carboxylase carboxyl transferase subunit beta</fullName>
        <ecNumber evidence="4">6.4.1.2</ecNumber>
    </submittedName>
</protein>
<dbReference type="InterPro" id="IPR029045">
    <property type="entry name" value="ClpP/crotonase-like_dom_sf"/>
</dbReference>
<evidence type="ECO:0000256" key="1">
    <source>
        <dbReference type="ARBA" id="ARBA00022679"/>
    </source>
</evidence>
<dbReference type="InterPro" id="IPR000438">
    <property type="entry name" value="Acetyl_CoA_COase_Trfase_b_su"/>
</dbReference>
<keyword evidence="4" id="KW-0436">Ligase</keyword>
<dbReference type="PRINTS" id="PR01070">
    <property type="entry name" value="ACCCTRFRASEB"/>
</dbReference>
<feature type="domain" description="CoA carboxyltransferase N-terminal" evidence="2">
    <location>
        <begin position="1"/>
        <end position="237"/>
    </location>
</feature>
<proteinExistence type="predicted"/>
<dbReference type="GO" id="GO:2001295">
    <property type="term" value="P:malonyl-CoA biosynthetic process"/>
    <property type="evidence" value="ECO:0007669"/>
    <property type="project" value="TreeGrafter"/>
</dbReference>
<accession>A0A645DAZ0</accession>
<dbReference type="GO" id="GO:0016740">
    <property type="term" value="F:transferase activity"/>
    <property type="evidence" value="ECO:0007669"/>
    <property type="project" value="UniProtKB-KW"/>
</dbReference>
<dbReference type="PROSITE" id="PS50980">
    <property type="entry name" value="COA_CT_NTER"/>
    <property type="match status" value="1"/>
</dbReference>
<organism evidence="4">
    <name type="scientific">bioreactor metagenome</name>
    <dbReference type="NCBI Taxonomy" id="1076179"/>
    <lineage>
        <taxon>unclassified sequences</taxon>
        <taxon>metagenomes</taxon>
        <taxon>ecological metagenomes</taxon>
    </lineage>
</organism>
<dbReference type="PANTHER" id="PTHR42995">
    <property type="entry name" value="ACETYL-COENZYME A CARBOXYLASE CARBOXYL TRANSFERASE SUBUNIT BETA, CHLOROPLASTIC"/>
    <property type="match status" value="1"/>
</dbReference>
<evidence type="ECO:0000313" key="4">
    <source>
        <dbReference type="EMBL" id="MPM85742.1"/>
    </source>
</evidence>
<keyword evidence="1 4" id="KW-0808">Transferase</keyword>
<dbReference type="GO" id="GO:0009317">
    <property type="term" value="C:acetyl-CoA carboxylase complex"/>
    <property type="evidence" value="ECO:0007669"/>
    <property type="project" value="InterPro"/>
</dbReference>
<evidence type="ECO:0000259" key="2">
    <source>
        <dbReference type="PROSITE" id="PS50980"/>
    </source>
</evidence>
<dbReference type="Pfam" id="PF01039">
    <property type="entry name" value="Carboxyl_trans"/>
    <property type="match status" value="1"/>
</dbReference>
<dbReference type="Gene3D" id="3.90.226.10">
    <property type="entry name" value="2-enoyl-CoA Hydratase, Chain A, domain 1"/>
    <property type="match status" value="2"/>
</dbReference>
<dbReference type="GO" id="GO:0003989">
    <property type="term" value="F:acetyl-CoA carboxylase activity"/>
    <property type="evidence" value="ECO:0007669"/>
    <property type="project" value="UniProtKB-EC"/>
</dbReference>
<name>A0A645DAZ0_9ZZZZ</name>
<comment type="caution">
    <text evidence="4">The sequence shown here is derived from an EMBL/GenBank/DDBJ whole genome shotgun (WGS) entry which is preliminary data.</text>
</comment>
<dbReference type="InterPro" id="IPR011762">
    <property type="entry name" value="COA_CT_N"/>
</dbReference>
<sequence>MAKRWGAQELVDLVVDPGSQESWDEPIDISGYPPEYREQVLRARQKSGMDEAVITGRATIDGRPMAYIVGDFRFLGGSIGRDTAIRIEAAVHRATAEKLPLIASTSSGGTRMQEGTPAFVRMVSISRAVIAHKDAGLPYIVYQRHPTTGGVFASWGSLGHITVAEPEAMLGFLGPRVYEVLNNQPFPEGIQVAENLVDHGIIDAIVKPEDLRDIAATALRVLTPVDLGAPHKKDAPQALPPRVGSVWDAIETTRRGDRPGIREVLRYGATDVVTLSGTGTEHGPGMLLALARLDGLPCVIVGQDRRIQMTGGPLGPAGLRAAQRGIRLAEMLGLPLVTIVDTPGADLSPEAEEGGLAGEISRTLAWLARTTVPSVFTAS</sequence>
<dbReference type="InterPro" id="IPR034733">
    <property type="entry name" value="AcCoA_carboxyl_beta"/>
</dbReference>
<dbReference type="SUPFAM" id="SSF52096">
    <property type="entry name" value="ClpP/crotonase"/>
    <property type="match status" value="2"/>
</dbReference>
<dbReference type="PROSITE" id="PS50989">
    <property type="entry name" value="COA_CT_CTER"/>
    <property type="match status" value="1"/>
</dbReference>
<dbReference type="AlphaFoldDB" id="A0A645DAZ0"/>
<dbReference type="EMBL" id="VSSQ01033955">
    <property type="protein sequence ID" value="MPM85742.1"/>
    <property type="molecule type" value="Genomic_DNA"/>
</dbReference>
<feature type="domain" description="CoA carboxyltransferase C-terminal" evidence="3">
    <location>
        <begin position="230"/>
        <end position="379"/>
    </location>
</feature>
<dbReference type="PANTHER" id="PTHR42995:SF5">
    <property type="entry name" value="ACETYL-COENZYME A CARBOXYLASE CARBOXYL TRANSFERASE SUBUNIT BETA, CHLOROPLASTIC"/>
    <property type="match status" value="1"/>
</dbReference>
<dbReference type="EC" id="6.4.1.2" evidence="4"/>
<evidence type="ECO:0000259" key="3">
    <source>
        <dbReference type="PROSITE" id="PS50989"/>
    </source>
</evidence>
<dbReference type="GO" id="GO:0006633">
    <property type="term" value="P:fatty acid biosynthetic process"/>
    <property type="evidence" value="ECO:0007669"/>
    <property type="project" value="InterPro"/>
</dbReference>